<proteinExistence type="predicted"/>
<dbReference type="AlphaFoldDB" id="A0A561C0D4"/>
<dbReference type="EMBL" id="VIVK01000001">
    <property type="protein sequence ID" value="TWD84649.1"/>
    <property type="molecule type" value="Genomic_DNA"/>
</dbReference>
<reference evidence="1 2" key="1">
    <citation type="submission" date="2019-06" db="EMBL/GenBank/DDBJ databases">
        <title>Sequencing the genomes of 1000 actinobacteria strains.</title>
        <authorList>
            <person name="Klenk H.-P."/>
        </authorList>
    </citation>
    <scope>NUCLEOTIDE SEQUENCE [LARGE SCALE GENOMIC DNA]</scope>
    <source>
        <strain evidence="1 2">DSM 24683</strain>
    </source>
</reference>
<gene>
    <name evidence="1" type="ORF">FB561_5843</name>
</gene>
<evidence type="ECO:0000313" key="2">
    <source>
        <dbReference type="Proteomes" id="UP000318380"/>
    </source>
</evidence>
<comment type="caution">
    <text evidence="1">The sequence shown here is derived from an EMBL/GenBank/DDBJ whole genome shotgun (WGS) entry which is preliminary data.</text>
</comment>
<dbReference type="Proteomes" id="UP000318380">
    <property type="component" value="Unassembled WGS sequence"/>
</dbReference>
<evidence type="ECO:0000313" key="1">
    <source>
        <dbReference type="EMBL" id="TWD84649.1"/>
    </source>
</evidence>
<name>A0A561C0D4_9ACTN</name>
<keyword evidence="2" id="KW-1185">Reference proteome</keyword>
<accession>A0A561C0D4</accession>
<protein>
    <submittedName>
        <fullName evidence="1">Uncharacterized protein</fullName>
    </submittedName>
</protein>
<sequence>MRRTIAKAVAALSVAVAVGISVPHVPRGPGIALGVAGLASLVLFYKWCGDAAESLARAKGIYHPQYFVLGPVGLIMAGLSRRRG</sequence>
<organism evidence="1 2">
    <name type="scientific">Kribbella amoyensis</name>
    <dbReference type="NCBI Taxonomy" id="996641"/>
    <lineage>
        <taxon>Bacteria</taxon>
        <taxon>Bacillati</taxon>
        <taxon>Actinomycetota</taxon>
        <taxon>Actinomycetes</taxon>
        <taxon>Propionibacteriales</taxon>
        <taxon>Kribbellaceae</taxon>
        <taxon>Kribbella</taxon>
    </lineage>
</organism>